<organism evidence="8 9">
    <name type="scientific">Dendrobium chrysotoxum</name>
    <name type="common">Orchid</name>
    <dbReference type="NCBI Taxonomy" id="161865"/>
    <lineage>
        <taxon>Eukaryota</taxon>
        <taxon>Viridiplantae</taxon>
        <taxon>Streptophyta</taxon>
        <taxon>Embryophyta</taxon>
        <taxon>Tracheophyta</taxon>
        <taxon>Spermatophyta</taxon>
        <taxon>Magnoliopsida</taxon>
        <taxon>Liliopsida</taxon>
        <taxon>Asparagales</taxon>
        <taxon>Orchidaceae</taxon>
        <taxon>Epidendroideae</taxon>
        <taxon>Malaxideae</taxon>
        <taxon>Dendrobiinae</taxon>
        <taxon>Dendrobium</taxon>
    </lineage>
</organism>
<evidence type="ECO:0000313" key="9">
    <source>
        <dbReference type="Proteomes" id="UP000775213"/>
    </source>
</evidence>
<comment type="caution">
    <text evidence="8">The sequence shown here is derived from an EMBL/GenBank/DDBJ whole genome shotgun (WGS) entry which is preliminary data.</text>
</comment>
<protein>
    <recommendedName>
        <fullName evidence="6">Protein DETOXIFICATION</fullName>
    </recommendedName>
    <alternativeName>
        <fullName evidence="6">Multidrug and toxic compound extrusion protein</fullName>
    </alternativeName>
</protein>
<comment type="subcellular location">
    <subcellularLocation>
        <location evidence="1">Membrane</location>
        <topology evidence="1">Multi-pass membrane protein</topology>
    </subcellularLocation>
</comment>
<dbReference type="InterPro" id="IPR045069">
    <property type="entry name" value="MATE_euk"/>
</dbReference>
<evidence type="ECO:0000313" key="8">
    <source>
        <dbReference type="EMBL" id="KAH0460727.1"/>
    </source>
</evidence>
<dbReference type="GO" id="GO:0016020">
    <property type="term" value="C:membrane"/>
    <property type="evidence" value="ECO:0007669"/>
    <property type="project" value="UniProtKB-SubCell"/>
</dbReference>
<evidence type="ECO:0000256" key="3">
    <source>
        <dbReference type="ARBA" id="ARBA00022692"/>
    </source>
</evidence>
<dbReference type="GO" id="GO:0042910">
    <property type="term" value="F:xenobiotic transmembrane transporter activity"/>
    <property type="evidence" value="ECO:0007669"/>
    <property type="project" value="InterPro"/>
</dbReference>
<feature type="transmembrane region" description="Helical" evidence="6">
    <location>
        <begin position="373"/>
        <end position="393"/>
    </location>
</feature>
<feature type="region of interest" description="Disordered" evidence="7">
    <location>
        <begin position="34"/>
        <end position="57"/>
    </location>
</feature>
<keyword evidence="5 6" id="KW-0472">Membrane</keyword>
<evidence type="ECO:0000256" key="2">
    <source>
        <dbReference type="ARBA" id="ARBA00010199"/>
    </source>
</evidence>
<comment type="similarity">
    <text evidence="2 6">Belongs to the multi antimicrobial extrusion (MATE) (TC 2.A.66.1) family.</text>
</comment>
<dbReference type="GO" id="GO:1990961">
    <property type="term" value="P:xenobiotic detoxification by transmembrane export across the plasma membrane"/>
    <property type="evidence" value="ECO:0007669"/>
    <property type="project" value="InterPro"/>
</dbReference>
<evidence type="ECO:0000256" key="4">
    <source>
        <dbReference type="ARBA" id="ARBA00022989"/>
    </source>
</evidence>
<feature type="transmembrane region" description="Helical" evidence="6">
    <location>
        <begin position="495"/>
        <end position="518"/>
    </location>
</feature>
<dbReference type="AlphaFoldDB" id="A0AAV7GYS9"/>
<dbReference type="PANTHER" id="PTHR11206">
    <property type="entry name" value="MULTIDRUG RESISTANCE PROTEIN"/>
    <property type="match status" value="1"/>
</dbReference>
<keyword evidence="4 6" id="KW-1133">Transmembrane helix</keyword>
<evidence type="ECO:0000256" key="7">
    <source>
        <dbReference type="SAM" id="MobiDB-lite"/>
    </source>
</evidence>
<feature type="region of interest" description="Disordered" evidence="7">
    <location>
        <begin position="624"/>
        <end position="643"/>
    </location>
</feature>
<dbReference type="InterPro" id="IPR002528">
    <property type="entry name" value="MATE_fam"/>
</dbReference>
<sequence>MINVLHIVFSPPPPPTPPSLHPLRTSLVSCRPSAFLSAPSEAPESHEEKESIGSMDSPLLTNYDEDQMPIHPFDIGSGPSPSAVATTEADADLADAVAAGFPDVDDEPEVRSLRDAWQTFVGESMKLWWIATPIAFSIICLYGINSTTQIFAGHLGNLELSAVAIGLSVISNFSFGFLLGMGSALETLCGQAYGAGQVDKLGIYMQRSWIILTASAIFMCPLYLFATPVLKLIGQDPDIADAAGRFTVAIIPQIFALAINFPAQKFLQAGFSEQKKKFNFVQKCSFGTLYQLFLLAQSKVSVLACIGFVALLIHIALLYLFLYGFGWGIIGAAAAYDISQWVVSIAQVVYVVRWCGDGWGAGLSSDAFRDLWAFVKLSLASAVMLCLEIWYMMVLVVLTGHLDNAEIAVGSLSICMNINGWEGMLFIGINAAISVRVSNELGSGRPRATKHAVAVVVATSLVIGLLAMFLILAARNHFPVLFTSDEELQHAVSKIAHLLAITMILNSIQPVISGVAVGGGWQALVAYINLACYYVFGLPLGFLLGYGLQWGVQGIWVGMLLGTALQTLILCYVLWKTNWNDEAAQACERIGLGKMADEEEKDGTSSRGADWEVVALTSSTYAAAPGPDADLPDDPRDKEFQREHNSSNTMFLLEHFVFPPHEHENLPIESDPGEIHDQTGCPTEEKNNYLDEFDEDSSDAELPIHSMESQEGQTHSFSLAGIDSRQMIPPDDENDISEIYDPSNKLNDMPPDFANHGKISDGNDGQSGLPCEAWWKRHALSLCKQAKETNTFWSIFMAAAVMGLIVLGKQWKREKLQLQQLRWQFSNTNEVSDSIRVYSQELRDDWRRLVI</sequence>
<feature type="transmembrane region" description="Helical" evidence="6">
    <location>
        <begin position="452"/>
        <end position="474"/>
    </location>
</feature>
<feature type="transmembrane region" description="Helical" evidence="6">
    <location>
        <begin position="524"/>
        <end position="548"/>
    </location>
</feature>
<name>A0AAV7GYS9_DENCH</name>
<dbReference type="NCBIfam" id="TIGR00797">
    <property type="entry name" value="matE"/>
    <property type="match status" value="1"/>
</dbReference>
<feature type="transmembrane region" description="Helical" evidence="6">
    <location>
        <begin position="246"/>
        <end position="267"/>
    </location>
</feature>
<feature type="transmembrane region" description="Helical" evidence="6">
    <location>
        <begin position="327"/>
        <end position="352"/>
    </location>
</feature>
<dbReference type="CDD" id="cd13132">
    <property type="entry name" value="MATE_eukaryotic"/>
    <property type="match status" value="1"/>
</dbReference>
<feature type="transmembrane region" description="Helical" evidence="6">
    <location>
        <begin position="555"/>
        <end position="575"/>
    </location>
</feature>
<gene>
    <name evidence="8" type="ORF">IEQ34_008302</name>
</gene>
<evidence type="ECO:0000256" key="6">
    <source>
        <dbReference type="RuleBase" id="RU004914"/>
    </source>
</evidence>
<feature type="transmembrane region" description="Helical" evidence="6">
    <location>
        <begin position="209"/>
        <end position="226"/>
    </location>
</feature>
<evidence type="ECO:0000256" key="5">
    <source>
        <dbReference type="ARBA" id="ARBA00023136"/>
    </source>
</evidence>
<dbReference type="EMBL" id="JAGFBR010000009">
    <property type="protein sequence ID" value="KAH0460727.1"/>
    <property type="molecule type" value="Genomic_DNA"/>
</dbReference>
<dbReference type="GO" id="GO:0015297">
    <property type="term" value="F:antiporter activity"/>
    <property type="evidence" value="ECO:0007669"/>
    <property type="project" value="InterPro"/>
</dbReference>
<keyword evidence="3 6" id="KW-0812">Transmembrane</keyword>
<feature type="transmembrane region" description="Helical" evidence="6">
    <location>
        <begin position="164"/>
        <end position="188"/>
    </location>
</feature>
<feature type="transmembrane region" description="Helical" evidence="6">
    <location>
        <begin position="791"/>
        <end position="808"/>
    </location>
</feature>
<reference evidence="8 9" key="1">
    <citation type="journal article" date="2021" name="Hortic Res">
        <title>Chromosome-scale assembly of the Dendrobium chrysotoxum genome enhances the understanding of orchid evolution.</title>
        <authorList>
            <person name="Zhang Y."/>
            <person name="Zhang G.Q."/>
            <person name="Zhang D."/>
            <person name="Liu X.D."/>
            <person name="Xu X.Y."/>
            <person name="Sun W.H."/>
            <person name="Yu X."/>
            <person name="Zhu X."/>
            <person name="Wang Z.W."/>
            <person name="Zhao X."/>
            <person name="Zhong W.Y."/>
            <person name="Chen H."/>
            <person name="Yin W.L."/>
            <person name="Huang T."/>
            <person name="Niu S.C."/>
            <person name="Liu Z.J."/>
        </authorList>
    </citation>
    <scope>NUCLEOTIDE SEQUENCE [LARGE SCALE GENOMIC DNA]</scope>
    <source>
        <strain evidence="8">Lindl</strain>
    </source>
</reference>
<feature type="compositionally biased region" description="Basic and acidic residues" evidence="7">
    <location>
        <begin position="633"/>
        <end position="643"/>
    </location>
</feature>
<keyword evidence="9" id="KW-1185">Reference proteome</keyword>
<accession>A0AAV7GYS9</accession>
<feature type="transmembrane region" description="Helical" evidence="6">
    <location>
        <begin position="127"/>
        <end position="144"/>
    </location>
</feature>
<feature type="transmembrane region" description="Helical" evidence="6">
    <location>
        <begin position="300"/>
        <end position="321"/>
    </location>
</feature>
<proteinExistence type="inferred from homology"/>
<dbReference type="Proteomes" id="UP000775213">
    <property type="component" value="Unassembled WGS sequence"/>
</dbReference>
<evidence type="ECO:0000256" key="1">
    <source>
        <dbReference type="ARBA" id="ARBA00004141"/>
    </source>
</evidence>
<dbReference type="Pfam" id="PF01554">
    <property type="entry name" value="MatE"/>
    <property type="match status" value="2"/>
</dbReference>